<evidence type="ECO:0000313" key="15">
    <source>
        <dbReference type="EnsemblMetazoa" id="HelroP83142"/>
    </source>
</evidence>
<reference evidence="14 16" key="2">
    <citation type="journal article" date="2013" name="Nature">
        <title>Insights into bilaterian evolution from three spiralian genomes.</title>
        <authorList>
            <person name="Simakov O."/>
            <person name="Marletaz F."/>
            <person name="Cho S.J."/>
            <person name="Edsinger-Gonzales E."/>
            <person name="Havlak P."/>
            <person name="Hellsten U."/>
            <person name="Kuo D.H."/>
            <person name="Larsson T."/>
            <person name="Lv J."/>
            <person name="Arendt D."/>
            <person name="Savage R."/>
            <person name="Osoegawa K."/>
            <person name="de Jong P."/>
            <person name="Grimwood J."/>
            <person name="Chapman J.A."/>
            <person name="Shapiro H."/>
            <person name="Aerts A."/>
            <person name="Otillar R.P."/>
            <person name="Terry A.Y."/>
            <person name="Boore J.L."/>
            <person name="Grigoriev I.V."/>
            <person name="Lindberg D.R."/>
            <person name="Seaver E.C."/>
            <person name="Weisblat D.A."/>
            <person name="Putnam N.H."/>
            <person name="Rokhsar D.S."/>
        </authorList>
    </citation>
    <scope>NUCLEOTIDE SEQUENCE</scope>
</reference>
<feature type="domain" description="Laminin N-terminal" evidence="13">
    <location>
        <begin position="23"/>
        <end position="280"/>
    </location>
</feature>
<dbReference type="PANTHER" id="PTHR10574">
    <property type="entry name" value="NETRIN/LAMININ-RELATED"/>
    <property type="match status" value="1"/>
</dbReference>
<feature type="chain" id="PRO_5010981127" description="Laminin N-terminal domain-containing protein" evidence="11">
    <location>
        <begin position="18"/>
        <end position="501"/>
    </location>
</feature>
<evidence type="ECO:0000256" key="8">
    <source>
        <dbReference type="ARBA" id="ARBA00023180"/>
    </source>
</evidence>
<feature type="domain" description="Laminin EGF-like" evidence="12">
    <location>
        <begin position="411"/>
        <end position="455"/>
    </location>
</feature>
<comment type="caution">
    <text evidence="10">Lacks conserved residue(s) required for the propagation of feature annotation.</text>
</comment>
<dbReference type="PROSITE" id="PS50027">
    <property type="entry name" value="EGF_LAM_2"/>
    <property type="match status" value="2"/>
</dbReference>
<dbReference type="SMART" id="SM00180">
    <property type="entry name" value="EGF_Lam"/>
    <property type="match status" value="4"/>
</dbReference>
<dbReference type="InterPro" id="IPR002049">
    <property type="entry name" value="LE_dom"/>
</dbReference>
<feature type="disulfide bond" evidence="10">
    <location>
        <begin position="458"/>
        <end position="475"/>
    </location>
</feature>
<name>T1G510_HELRO</name>
<feature type="signal peptide" evidence="11">
    <location>
        <begin position="1"/>
        <end position="17"/>
    </location>
</feature>
<gene>
    <name evidence="15" type="primary">20216158</name>
    <name evidence="14" type="ORF">HELRODRAFT_83142</name>
</gene>
<dbReference type="InterPro" id="IPR050440">
    <property type="entry name" value="Laminin/Netrin_ECM"/>
</dbReference>
<dbReference type="FunFam" id="2.10.25.10:FF:000034">
    <property type="entry name" value="Laminin subunit alpha 3"/>
    <property type="match status" value="1"/>
</dbReference>
<dbReference type="SMART" id="SM00136">
    <property type="entry name" value="LamNT"/>
    <property type="match status" value="1"/>
</dbReference>
<keyword evidence="2" id="KW-0964">Secreted</keyword>
<keyword evidence="7 10" id="KW-1015">Disulfide bond</keyword>
<protein>
    <recommendedName>
        <fullName evidence="17">Laminin N-terminal domain-containing protein</fullName>
    </recommendedName>
</protein>
<evidence type="ECO:0000259" key="12">
    <source>
        <dbReference type="PROSITE" id="PS50027"/>
    </source>
</evidence>
<dbReference type="Pfam" id="PF00055">
    <property type="entry name" value="Laminin_N"/>
    <property type="match status" value="1"/>
</dbReference>
<proteinExistence type="predicted"/>
<dbReference type="OMA" id="CSCDERT"/>
<keyword evidence="9 10" id="KW-0424">Laminin EGF-like domain</keyword>
<dbReference type="PROSITE" id="PS51117">
    <property type="entry name" value="LAMININ_NTER"/>
    <property type="match status" value="1"/>
</dbReference>
<evidence type="ECO:0000256" key="11">
    <source>
        <dbReference type="SAM" id="SignalP"/>
    </source>
</evidence>
<evidence type="ECO:0000256" key="2">
    <source>
        <dbReference type="ARBA" id="ARBA00022525"/>
    </source>
</evidence>
<evidence type="ECO:0000256" key="1">
    <source>
        <dbReference type="ARBA" id="ARBA00004302"/>
    </source>
</evidence>
<dbReference type="FunFam" id="2.60.120.260:FF:000092">
    <property type="entry name" value="Laminin subunit alpha-3"/>
    <property type="match status" value="1"/>
</dbReference>
<dbReference type="Proteomes" id="UP000015101">
    <property type="component" value="Unassembled WGS sequence"/>
</dbReference>
<sequence length="501" mass="56581">MLIVTVFIISLLRTIESQQDNTGSEQYIPQSDTQNWAAGKKVVATATCGENVSEPELFCKLTGANPDLEGDLSDHQVIQGQYCDYCNPRNPSQTHSAEFVTDGTERWWQSPPLSRGLQYNEVNLTIDLAQELHVGYVYITMGNSPRPRVFALERSKDNGKTWTPWQFFADSESECQHHFGDYEYSENLDADDSVLCTTKFSDVKPLEGGEIYVSLINNRPSAERFQESKVLKEWTKATNIRLRLLRVNTLLGRLMAINQQDVTVTRRYFYSIKGISVGGSCICNGHARECTKPDPKNHLKKLCECQHNTCGDHCDQCCYPFIQKKWRPAETHSNNECERCQCNGHSDTCYYSEEVAQNKSSLDIYGNYEGGGVCTNCQHNTEGCINCQKCRRGYYKRANVLMNARNACAKCNCDTIFSSGACDDETGRCQCKPEFSGPDCRRCNEGYFGYPRCQPCRCHVNGTRDKVCDPSGGVCPCKENYDGPNCDQCAQGFYNFPECKR</sequence>
<dbReference type="KEGG" id="hro:HELRODRAFT_83142"/>
<dbReference type="EMBL" id="AMQM01005417">
    <property type="status" value="NOT_ANNOTATED_CDS"/>
    <property type="molecule type" value="Genomic_DNA"/>
</dbReference>
<evidence type="ECO:0000256" key="10">
    <source>
        <dbReference type="PROSITE-ProRule" id="PRU00460"/>
    </source>
</evidence>
<keyword evidence="6" id="KW-0084">Basement membrane</keyword>
<dbReference type="OrthoDB" id="5984158at2759"/>
<dbReference type="GO" id="GO:0005604">
    <property type="term" value="C:basement membrane"/>
    <property type="evidence" value="ECO:0007669"/>
    <property type="project" value="UniProtKB-SubCell"/>
</dbReference>
<dbReference type="Pfam" id="PF00053">
    <property type="entry name" value="EGF_laminin"/>
    <property type="match status" value="3"/>
</dbReference>
<evidence type="ECO:0000256" key="9">
    <source>
        <dbReference type="ARBA" id="ARBA00023292"/>
    </source>
</evidence>
<evidence type="ECO:0000256" key="4">
    <source>
        <dbReference type="ARBA" id="ARBA00022729"/>
    </source>
</evidence>
<dbReference type="GO" id="GO:0030154">
    <property type="term" value="P:cell differentiation"/>
    <property type="evidence" value="ECO:0007669"/>
    <property type="project" value="UniProtKB-ARBA"/>
</dbReference>
<evidence type="ECO:0000259" key="13">
    <source>
        <dbReference type="PROSITE" id="PS51117"/>
    </source>
</evidence>
<feature type="disulfide bond" evidence="10">
    <location>
        <begin position="431"/>
        <end position="440"/>
    </location>
</feature>
<dbReference type="PROSITE" id="PS01248">
    <property type="entry name" value="EGF_LAM_1"/>
    <property type="match status" value="1"/>
</dbReference>
<dbReference type="HOGENOM" id="CLU_018213_3_0_1"/>
<evidence type="ECO:0000256" key="3">
    <source>
        <dbReference type="ARBA" id="ARBA00022530"/>
    </source>
</evidence>
<dbReference type="EMBL" id="KB096945">
    <property type="protein sequence ID" value="ESO00347.1"/>
    <property type="molecule type" value="Genomic_DNA"/>
</dbReference>
<evidence type="ECO:0000256" key="7">
    <source>
        <dbReference type="ARBA" id="ARBA00023157"/>
    </source>
</evidence>
<reference evidence="15" key="3">
    <citation type="submission" date="2015-06" db="UniProtKB">
        <authorList>
            <consortium name="EnsemblMetazoa"/>
        </authorList>
    </citation>
    <scope>IDENTIFICATION</scope>
</reference>
<dbReference type="AlphaFoldDB" id="T1G510"/>
<dbReference type="FunFam" id="2.10.25.10:FF:000069">
    <property type="entry name" value="Laminin subunit alpha 1"/>
    <property type="match status" value="1"/>
</dbReference>
<comment type="subcellular location">
    <subcellularLocation>
        <location evidence="1">Secreted</location>
        <location evidence="1">Extracellular space</location>
        <location evidence="1">Extracellular matrix</location>
        <location evidence="1">Basement membrane</location>
    </subcellularLocation>
</comment>
<evidence type="ECO:0008006" key="17">
    <source>
        <dbReference type="Google" id="ProtNLM"/>
    </source>
</evidence>
<dbReference type="PRINTS" id="PR00011">
    <property type="entry name" value="EGFLAMININ"/>
</dbReference>
<dbReference type="InParanoid" id="T1G510"/>
<dbReference type="Gene3D" id="2.60.120.260">
    <property type="entry name" value="Galactose-binding domain-like"/>
    <property type="match status" value="1"/>
</dbReference>
<dbReference type="GeneID" id="20216158"/>
<reference evidence="16" key="1">
    <citation type="submission" date="2012-12" db="EMBL/GenBank/DDBJ databases">
        <authorList>
            <person name="Hellsten U."/>
            <person name="Grimwood J."/>
            <person name="Chapman J.A."/>
            <person name="Shapiro H."/>
            <person name="Aerts A."/>
            <person name="Otillar R.P."/>
            <person name="Terry A.Y."/>
            <person name="Boore J.L."/>
            <person name="Simakov O."/>
            <person name="Marletaz F."/>
            <person name="Cho S.-J."/>
            <person name="Edsinger-Gonzales E."/>
            <person name="Havlak P."/>
            <person name="Kuo D.-H."/>
            <person name="Larsson T."/>
            <person name="Lv J."/>
            <person name="Arendt D."/>
            <person name="Savage R."/>
            <person name="Osoegawa K."/>
            <person name="de Jong P."/>
            <person name="Lindberg D.R."/>
            <person name="Seaver E.C."/>
            <person name="Weisblat D.A."/>
            <person name="Putnam N.H."/>
            <person name="Grigoriev I.V."/>
            <person name="Rokhsar D.S."/>
        </authorList>
    </citation>
    <scope>NUCLEOTIDE SEQUENCE</scope>
</reference>
<accession>T1G510</accession>
<keyword evidence="16" id="KW-1185">Reference proteome</keyword>
<dbReference type="PANTHER" id="PTHR10574:SF406">
    <property type="entry name" value="LAMININ SUBUNIT ALPHA 5"/>
    <property type="match status" value="1"/>
</dbReference>
<feature type="disulfide bond" evidence="10">
    <location>
        <begin position="477"/>
        <end position="486"/>
    </location>
</feature>
<dbReference type="GO" id="GO:0120036">
    <property type="term" value="P:plasma membrane bounded cell projection organization"/>
    <property type="evidence" value="ECO:0007669"/>
    <property type="project" value="UniProtKB-ARBA"/>
</dbReference>
<evidence type="ECO:0000256" key="5">
    <source>
        <dbReference type="ARBA" id="ARBA00022737"/>
    </source>
</evidence>
<organism evidence="15 16">
    <name type="scientific">Helobdella robusta</name>
    <name type="common">Californian leech</name>
    <dbReference type="NCBI Taxonomy" id="6412"/>
    <lineage>
        <taxon>Eukaryota</taxon>
        <taxon>Metazoa</taxon>
        <taxon>Spiralia</taxon>
        <taxon>Lophotrochozoa</taxon>
        <taxon>Annelida</taxon>
        <taxon>Clitellata</taxon>
        <taxon>Hirudinea</taxon>
        <taxon>Rhynchobdellida</taxon>
        <taxon>Glossiphoniidae</taxon>
        <taxon>Helobdella</taxon>
    </lineage>
</organism>
<dbReference type="eggNOG" id="KOG1836">
    <property type="taxonomic scope" value="Eukaryota"/>
</dbReference>
<evidence type="ECO:0000256" key="6">
    <source>
        <dbReference type="ARBA" id="ARBA00022869"/>
    </source>
</evidence>
<evidence type="ECO:0000313" key="16">
    <source>
        <dbReference type="Proteomes" id="UP000015101"/>
    </source>
</evidence>
<feature type="disulfide bond" evidence="10">
    <location>
        <begin position="456"/>
        <end position="468"/>
    </location>
</feature>
<dbReference type="InterPro" id="IPR008211">
    <property type="entry name" value="Laminin_N"/>
</dbReference>
<dbReference type="RefSeq" id="XP_009021397.1">
    <property type="nucleotide sequence ID" value="XM_009023149.1"/>
</dbReference>
<dbReference type="Gene3D" id="2.10.25.10">
    <property type="entry name" value="Laminin"/>
    <property type="match status" value="3"/>
</dbReference>
<feature type="domain" description="Laminin EGF-like" evidence="12">
    <location>
        <begin position="456"/>
        <end position="501"/>
    </location>
</feature>
<dbReference type="CDD" id="cd00055">
    <property type="entry name" value="EGF_Lam"/>
    <property type="match status" value="3"/>
</dbReference>
<dbReference type="SUPFAM" id="SSF57196">
    <property type="entry name" value="EGF/Laminin"/>
    <property type="match status" value="4"/>
</dbReference>
<dbReference type="EnsemblMetazoa" id="HelroT83142">
    <property type="protein sequence ID" value="HelroP83142"/>
    <property type="gene ID" value="HelroG83142"/>
</dbReference>
<dbReference type="FunFam" id="2.10.25.10:FF:000082">
    <property type="entry name" value="Laminin subunit alpha 1"/>
    <property type="match status" value="1"/>
</dbReference>
<keyword evidence="4 11" id="KW-0732">Signal</keyword>
<keyword evidence="5" id="KW-0677">Repeat</keyword>
<evidence type="ECO:0000313" key="14">
    <source>
        <dbReference type="EMBL" id="ESO00347.1"/>
    </source>
</evidence>
<dbReference type="STRING" id="6412.T1G510"/>
<keyword evidence="3" id="KW-0272">Extracellular matrix</keyword>
<dbReference type="CTD" id="20216158"/>
<keyword evidence="8" id="KW-0325">Glycoprotein</keyword>